<dbReference type="Proteomes" id="UP000032247">
    <property type="component" value="Unassembled WGS sequence"/>
</dbReference>
<organism evidence="1 2">
    <name type="scientific">Bacillus subtilis</name>
    <dbReference type="NCBI Taxonomy" id="1423"/>
    <lineage>
        <taxon>Bacteria</taxon>
        <taxon>Bacillati</taxon>
        <taxon>Bacillota</taxon>
        <taxon>Bacilli</taxon>
        <taxon>Bacillales</taxon>
        <taxon>Bacillaceae</taxon>
        <taxon>Bacillus</taxon>
    </lineage>
</organism>
<protein>
    <submittedName>
        <fullName evidence="1">Transcriptional regulator</fullName>
    </submittedName>
</protein>
<dbReference type="AlphaFoldDB" id="A0A0D1INQ9"/>
<accession>A0A0D1INQ9</accession>
<sequence>MQRIFFFLSISAFNSYELTAEIAQSTTLKKQSFQTKKQIAAIKTGSRQSALRRLT</sequence>
<dbReference type="EMBL" id="JXBC01000004">
    <property type="protein sequence ID" value="KIU10928.1"/>
    <property type="molecule type" value="Genomic_DNA"/>
</dbReference>
<comment type="caution">
    <text evidence="1">The sequence shown here is derived from an EMBL/GenBank/DDBJ whole genome shotgun (WGS) entry which is preliminary data.</text>
</comment>
<name>A0A0D1INQ9_BACIU</name>
<evidence type="ECO:0000313" key="1">
    <source>
        <dbReference type="EMBL" id="KIU10928.1"/>
    </source>
</evidence>
<gene>
    <name evidence="1" type="ORF">SC09_Contig25orf00811</name>
</gene>
<evidence type="ECO:0000313" key="2">
    <source>
        <dbReference type="Proteomes" id="UP000032247"/>
    </source>
</evidence>
<dbReference type="PATRIC" id="fig|1423.173.peg.3041"/>
<reference evidence="1 2" key="1">
    <citation type="submission" date="2014-12" db="EMBL/GenBank/DDBJ databases">
        <title>Comparative genome analysis of Bacillus coagulans HM-08, Clostridium butyricum HM-68, Bacillus subtilis HM-66 and Bacillus licheniformis BL-09.</title>
        <authorList>
            <person name="Zhang H."/>
        </authorList>
    </citation>
    <scope>NUCLEOTIDE SEQUENCE [LARGE SCALE GENOMIC DNA]</scope>
    <source>
        <strain evidence="1 2">HM-66</strain>
    </source>
</reference>
<proteinExistence type="predicted"/>